<evidence type="ECO:0000259" key="1">
    <source>
        <dbReference type="Pfam" id="PF00814"/>
    </source>
</evidence>
<dbReference type="Pfam" id="PF00814">
    <property type="entry name" value="TsaD"/>
    <property type="match status" value="1"/>
</dbReference>
<reference evidence="2 3" key="1">
    <citation type="submission" date="2020-05" db="EMBL/GenBank/DDBJ databases">
        <title>Draft genome sequence of Desulfovibrio psychrotolerans JS1T.</title>
        <authorList>
            <person name="Ueno A."/>
            <person name="Tamazawa S."/>
            <person name="Tamamura S."/>
            <person name="Murakami T."/>
            <person name="Kiyama T."/>
            <person name="Inomata H."/>
            <person name="Amano Y."/>
            <person name="Miyakawa K."/>
            <person name="Tamaki H."/>
            <person name="Naganuma T."/>
            <person name="Kaneko K."/>
        </authorList>
    </citation>
    <scope>NUCLEOTIDE SEQUENCE [LARGE SCALE GENOMIC DNA]</scope>
    <source>
        <strain evidence="2 3">JS1</strain>
    </source>
</reference>
<keyword evidence="3" id="KW-1185">Reference proteome</keyword>
<accession>A0A7J0BU35</accession>
<dbReference type="GO" id="GO:0016740">
    <property type="term" value="F:transferase activity"/>
    <property type="evidence" value="ECO:0007669"/>
    <property type="project" value="UniProtKB-KW"/>
</dbReference>
<evidence type="ECO:0000313" key="3">
    <source>
        <dbReference type="Proteomes" id="UP000503820"/>
    </source>
</evidence>
<dbReference type="EMBL" id="BLVP01000008">
    <property type="protein sequence ID" value="GFM37178.1"/>
    <property type="molecule type" value="Genomic_DNA"/>
</dbReference>
<dbReference type="AlphaFoldDB" id="A0A7J0BU35"/>
<protein>
    <submittedName>
        <fullName evidence="2">tRNA (Adenosine(37)-N6)-threonylcarbamoyltransferase complex dimerization subunit type 1 TsaB</fullName>
    </submittedName>
</protein>
<dbReference type="Gene3D" id="3.30.420.40">
    <property type="match status" value="2"/>
</dbReference>
<evidence type="ECO:0000313" key="2">
    <source>
        <dbReference type="EMBL" id="GFM37178.1"/>
    </source>
</evidence>
<dbReference type="RefSeq" id="WP_174409810.1">
    <property type="nucleotide sequence ID" value="NZ_BLVP01000008.1"/>
</dbReference>
<dbReference type="InterPro" id="IPR043129">
    <property type="entry name" value="ATPase_NBD"/>
</dbReference>
<name>A0A7J0BU35_9BACT</name>
<keyword evidence="2" id="KW-0808">Transferase</keyword>
<sequence>MTYADSSLTLVLNGAEARLQIVCGHGTELVFAQEWFTPRHGMQVLVPALLDALHRMGLTLASIGRIAVVRGPGSFTGLRLVLSTALGLSLPAGLPMAGLGYMDALAADAAALRPCDNIWCITHARRGLVHMQGFTSRYNGPVCALPRASGAEFSARTEENTLVPLCPPISATLEEAAQRIITHGGDTVLTGSGVRKNSDFFAEYLIDAAVLPPRFDHPAPETLLTLAHAAAYGHEPVEPLYIRPCDAEENLDSIASAKGLDPAAARAELQRLTRS</sequence>
<dbReference type="Proteomes" id="UP000503820">
    <property type="component" value="Unassembled WGS sequence"/>
</dbReference>
<gene>
    <name evidence="2" type="ORF">DSM19430T_18620</name>
</gene>
<dbReference type="InterPro" id="IPR022496">
    <property type="entry name" value="T6A_TsaB"/>
</dbReference>
<organism evidence="2 3">
    <name type="scientific">Desulfovibrio psychrotolerans</name>
    <dbReference type="NCBI Taxonomy" id="415242"/>
    <lineage>
        <taxon>Bacteria</taxon>
        <taxon>Pseudomonadati</taxon>
        <taxon>Thermodesulfobacteriota</taxon>
        <taxon>Desulfovibrionia</taxon>
        <taxon>Desulfovibrionales</taxon>
        <taxon>Desulfovibrionaceae</taxon>
        <taxon>Desulfovibrio</taxon>
    </lineage>
</organism>
<proteinExistence type="predicted"/>
<dbReference type="NCBIfam" id="TIGR03725">
    <property type="entry name" value="T6A_YeaZ"/>
    <property type="match status" value="1"/>
</dbReference>
<dbReference type="SUPFAM" id="SSF53067">
    <property type="entry name" value="Actin-like ATPase domain"/>
    <property type="match status" value="2"/>
</dbReference>
<dbReference type="InterPro" id="IPR000905">
    <property type="entry name" value="Gcp-like_dom"/>
</dbReference>
<feature type="domain" description="Gcp-like" evidence="1">
    <location>
        <begin position="39"/>
        <end position="132"/>
    </location>
</feature>
<dbReference type="GO" id="GO:0002949">
    <property type="term" value="P:tRNA threonylcarbamoyladenosine modification"/>
    <property type="evidence" value="ECO:0007669"/>
    <property type="project" value="InterPro"/>
</dbReference>
<comment type="caution">
    <text evidence="2">The sequence shown here is derived from an EMBL/GenBank/DDBJ whole genome shotgun (WGS) entry which is preliminary data.</text>
</comment>